<sequence>MCAVLSYFRSIGSCHLEAYLKLLRIITVHYIAKDIHRRRTVIEFEPGYREEPSDVVVLLLMLFVINIESDNSEIGIS</sequence>
<name>A0A7J6VYG6_THATH</name>
<accession>A0A7J6VYG6</accession>
<proteinExistence type="predicted"/>
<keyword evidence="2" id="KW-1185">Reference proteome</keyword>
<dbReference type="AlphaFoldDB" id="A0A7J6VYG6"/>
<comment type="caution">
    <text evidence="1">The sequence shown here is derived from an EMBL/GenBank/DDBJ whole genome shotgun (WGS) entry which is preliminary data.</text>
</comment>
<dbReference type="Proteomes" id="UP000554482">
    <property type="component" value="Unassembled WGS sequence"/>
</dbReference>
<dbReference type="EMBL" id="JABWDY010025548">
    <property type="protein sequence ID" value="KAF5189382.1"/>
    <property type="molecule type" value="Genomic_DNA"/>
</dbReference>
<protein>
    <submittedName>
        <fullName evidence="1">Uncharacterized protein</fullName>
    </submittedName>
</protein>
<reference evidence="1 2" key="1">
    <citation type="submission" date="2020-06" db="EMBL/GenBank/DDBJ databases">
        <title>Transcriptomic and genomic resources for Thalictrum thalictroides and T. hernandezii: Facilitating candidate gene discovery in an emerging model plant lineage.</title>
        <authorList>
            <person name="Arias T."/>
            <person name="Riano-Pachon D.M."/>
            <person name="Di Stilio V.S."/>
        </authorList>
    </citation>
    <scope>NUCLEOTIDE SEQUENCE [LARGE SCALE GENOMIC DNA]</scope>
    <source>
        <strain evidence="2">cv. WT478/WT964</strain>
        <tissue evidence="1">Leaves</tissue>
    </source>
</reference>
<evidence type="ECO:0000313" key="2">
    <source>
        <dbReference type="Proteomes" id="UP000554482"/>
    </source>
</evidence>
<gene>
    <name evidence="1" type="ORF">FRX31_021029</name>
</gene>
<evidence type="ECO:0000313" key="1">
    <source>
        <dbReference type="EMBL" id="KAF5189382.1"/>
    </source>
</evidence>
<organism evidence="1 2">
    <name type="scientific">Thalictrum thalictroides</name>
    <name type="common">Rue-anemone</name>
    <name type="synonym">Anemone thalictroides</name>
    <dbReference type="NCBI Taxonomy" id="46969"/>
    <lineage>
        <taxon>Eukaryota</taxon>
        <taxon>Viridiplantae</taxon>
        <taxon>Streptophyta</taxon>
        <taxon>Embryophyta</taxon>
        <taxon>Tracheophyta</taxon>
        <taxon>Spermatophyta</taxon>
        <taxon>Magnoliopsida</taxon>
        <taxon>Ranunculales</taxon>
        <taxon>Ranunculaceae</taxon>
        <taxon>Thalictroideae</taxon>
        <taxon>Thalictrum</taxon>
    </lineage>
</organism>